<protein>
    <recommendedName>
        <fullName evidence="1">PpiC domain-containing protein</fullName>
    </recommendedName>
</protein>
<name>A0ABQ5YRJ7_9BURK</name>
<reference evidence="3" key="1">
    <citation type="journal article" date="2019" name="Int. J. Syst. Evol. Microbiol.">
        <title>The Global Catalogue of Microorganisms (GCM) 10K type strain sequencing project: providing services to taxonomists for standard genome sequencing and annotation.</title>
        <authorList>
            <consortium name="The Broad Institute Genomics Platform"/>
            <consortium name="The Broad Institute Genome Sequencing Center for Infectious Disease"/>
            <person name="Wu L."/>
            <person name="Ma J."/>
        </authorList>
    </citation>
    <scope>NUCLEOTIDE SEQUENCE [LARGE SCALE GENOMIC DNA]</scope>
    <source>
        <strain evidence="3">NBRC 105857</strain>
    </source>
</reference>
<dbReference type="Proteomes" id="UP001156664">
    <property type="component" value="Unassembled WGS sequence"/>
</dbReference>
<gene>
    <name evidence="2" type="ORF">GCM10007875_01540</name>
</gene>
<organism evidence="2 3">
    <name type="scientific">Limnobacter litoralis</name>
    <dbReference type="NCBI Taxonomy" id="481366"/>
    <lineage>
        <taxon>Bacteria</taxon>
        <taxon>Pseudomonadati</taxon>
        <taxon>Pseudomonadota</taxon>
        <taxon>Betaproteobacteria</taxon>
        <taxon>Burkholderiales</taxon>
        <taxon>Burkholderiaceae</taxon>
        <taxon>Limnobacter</taxon>
    </lineage>
</organism>
<proteinExistence type="predicted"/>
<feature type="domain" description="PpiC" evidence="1">
    <location>
        <begin position="92"/>
        <end position="215"/>
    </location>
</feature>
<evidence type="ECO:0000313" key="2">
    <source>
        <dbReference type="EMBL" id="GLR25067.1"/>
    </source>
</evidence>
<dbReference type="InterPro" id="IPR000297">
    <property type="entry name" value="PPIase_PpiC"/>
</dbReference>
<evidence type="ECO:0000313" key="3">
    <source>
        <dbReference type="Proteomes" id="UP001156664"/>
    </source>
</evidence>
<evidence type="ECO:0000259" key="1">
    <source>
        <dbReference type="Pfam" id="PF13145"/>
    </source>
</evidence>
<accession>A0ABQ5YRJ7</accession>
<dbReference type="EMBL" id="BSOJ01000002">
    <property type="protein sequence ID" value="GLR25067.1"/>
    <property type="molecule type" value="Genomic_DNA"/>
</dbReference>
<comment type="caution">
    <text evidence="2">The sequence shown here is derived from an EMBL/GenBank/DDBJ whole genome shotgun (WGS) entry which is preliminary data.</text>
</comment>
<dbReference type="RefSeq" id="WP_284279366.1">
    <property type="nucleotide sequence ID" value="NZ_BSOJ01000002.1"/>
</dbReference>
<dbReference type="Pfam" id="PF13145">
    <property type="entry name" value="Rotamase_2"/>
    <property type="match status" value="1"/>
</dbReference>
<keyword evidence="3" id="KW-1185">Reference proteome</keyword>
<sequence length="249" mass="28583">MEHITQSPEKGRLILVTPAMRQFVREQISDANSLGPTEKNYDLALTSYLNDEVLYREGMRLGLDQDDLIVRRRVIQKMRFLMEDTTPLKEPRESELQDWLDNHTAQYQTGQSISFEQIYFSTDRRGDQALFDARKALSLLRAGKQPVVGDPFPQISGSTELSHQALQRTLGTWLTDRIFQEMPGQWSEPIVSPMGVFLVKVNRVEQGRTMTVQEAGERLINDVKDAQRRALNEKSLTALKSRYTLKVVN</sequence>